<name>A0A4R1NPL8_9RHOB</name>
<feature type="transmembrane region" description="Helical" evidence="1">
    <location>
        <begin position="40"/>
        <end position="60"/>
    </location>
</feature>
<evidence type="ECO:0000313" key="3">
    <source>
        <dbReference type="Proteomes" id="UP000295673"/>
    </source>
</evidence>
<protein>
    <submittedName>
        <fullName evidence="2">Uncharacterized protein</fullName>
    </submittedName>
</protein>
<feature type="transmembrane region" description="Helical" evidence="1">
    <location>
        <begin position="12"/>
        <end position="34"/>
    </location>
</feature>
<dbReference type="AlphaFoldDB" id="A0A4R1NPL8"/>
<organism evidence="2 3">
    <name type="scientific">Shimia isoporae</name>
    <dbReference type="NCBI Taxonomy" id="647720"/>
    <lineage>
        <taxon>Bacteria</taxon>
        <taxon>Pseudomonadati</taxon>
        <taxon>Pseudomonadota</taxon>
        <taxon>Alphaproteobacteria</taxon>
        <taxon>Rhodobacterales</taxon>
        <taxon>Roseobacteraceae</taxon>
    </lineage>
</organism>
<evidence type="ECO:0000313" key="2">
    <source>
        <dbReference type="EMBL" id="TCL09791.1"/>
    </source>
</evidence>
<dbReference type="EMBL" id="SMGR01000001">
    <property type="protein sequence ID" value="TCL09791.1"/>
    <property type="molecule type" value="Genomic_DNA"/>
</dbReference>
<proteinExistence type="predicted"/>
<comment type="caution">
    <text evidence="2">The sequence shown here is derived from an EMBL/GenBank/DDBJ whole genome shotgun (WGS) entry which is preliminary data.</text>
</comment>
<dbReference type="OrthoDB" id="7859631at2"/>
<feature type="transmembrane region" description="Helical" evidence="1">
    <location>
        <begin position="98"/>
        <end position="118"/>
    </location>
</feature>
<feature type="transmembrane region" description="Helical" evidence="1">
    <location>
        <begin position="67"/>
        <end position="86"/>
    </location>
</feature>
<dbReference type="RefSeq" id="WP_132859796.1">
    <property type="nucleotide sequence ID" value="NZ_SMGR01000001.1"/>
</dbReference>
<gene>
    <name evidence="2" type="ORF">BXY66_1856</name>
</gene>
<keyword evidence="1" id="KW-0812">Transmembrane</keyword>
<reference evidence="2 3" key="1">
    <citation type="submission" date="2019-03" db="EMBL/GenBank/DDBJ databases">
        <title>Genomic Encyclopedia of Archaeal and Bacterial Type Strains, Phase II (KMG-II): from individual species to whole genera.</title>
        <authorList>
            <person name="Goeker M."/>
        </authorList>
    </citation>
    <scope>NUCLEOTIDE SEQUENCE [LARGE SCALE GENOMIC DNA]</scope>
    <source>
        <strain evidence="2 3">DSM 26433</strain>
    </source>
</reference>
<keyword evidence="1" id="KW-0472">Membrane</keyword>
<dbReference type="Proteomes" id="UP000295673">
    <property type="component" value="Unassembled WGS sequence"/>
</dbReference>
<accession>A0A4R1NPL8</accession>
<sequence>MVGEIWRSFQRLPLWVRLWMVLVLAPVNIAPVFFLDAHPSALWVAALSMAGMAFNLPILLRDRGFSAALAFPHLVFWTPLVVLLILRPAMFDEVQGSYATLLVVLLVVNVVSLAFDGFEAVKWVKGERGIS</sequence>
<evidence type="ECO:0000256" key="1">
    <source>
        <dbReference type="SAM" id="Phobius"/>
    </source>
</evidence>
<keyword evidence="1" id="KW-1133">Transmembrane helix</keyword>
<keyword evidence="3" id="KW-1185">Reference proteome</keyword>